<comment type="caution">
    <text evidence="1">The sequence shown here is derived from an EMBL/GenBank/DDBJ whole genome shotgun (WGS) entry which is preliminary data.</text>
</comment>
<dbReference type="AlphaFoldDB" id="A0AAN7SI62"/>
<protein>
    <submittedName>
        <fullName evidence="1">Uncharacterized protein</fullName>
    </submittedName>
</protein>
<keyword evidence="2" id="KW-1185">Reference proteome</keyword>
<sequence length="122" mass="13833">MGRILGVIGISATGDGCLFDSDHTGEISLTQVDFVDEQPTTSNQLEAEDNKENENVYRHICVNLIIHQFTTQHYSFYARCGFIAFFEEYGKKLEMSNKMILIATVTPIYRVLPPLHPSIMVF</sequence>
<evidence type="ECO:0000313" key="2">
    <source>
        <dbReference type="Proteomes" id="UP001353858"/>
    </source>
</evidence>
<dbReference type="EMBL" id="JARPUR010000002">
    <property type="protein sequence ID" value="KAK4882482.1"/>
    <property type="molecule type" value="Genomic_DNA"/>
</dbReference>
<proteinExistence type="predicted"/>
<evidence type="ECO:0000313" key="1">
    <source>
        <dbReference type="EMBL" id="KAK4882482.1"/>
    </source>
</evidence>
<dbReference type="Proteomes" id="UP001353858">
    <property type="component" value="Unassembled WGS sequence"/>
</dbReference>
<organism evidence="1 2">
    <name type="scientific">Aquatica leii</name>
    <dbReference type="NCBI Taxonomy" id="1421715"/>
    <lineage>
        <taxon>Eukaryota</taxon>
        <taxon>Metazoa</taxon>
        <taxon>Ecdysozoa</taxon>
        <taxon>Arthropoda</taxon>
        <taxon>Hexapoda</taxon>
        <taxon>Insecta</taxon>
        <taxon>Pterygota</taxon>
        <taxon>Neoptera</taxon>
        <taxon>Endopterygota</taxon>
        <taxon>Coleoptera</taxon>
        <taxon>Polyphaga</taxon>
        <taxon>Elateriformia</taxon>
        <taxon>Elateroidea</taxon>
        <taxon>Lampyridae</taxon>
        <taxon>Luciolinae</taxon>
        <taxon>Aquatica</taxon>
    </lineage>
</organism>
<gene>
    <name evidence="1" type="ORF">RN001_005801</name>
</gene>
<accession>A0AAN7SI62</accession>
<reference evidence="2" key="1">
    <citation type="submission" date="2023-01" db="EMBL/GenBank/DDBJ databases">
        <title>Key to firefly adult light organ development and bioluminescence: homeobox transcription factors regulate luciferase expression and transportation to peroxisome.</title>
        <authorList>
            <person name="Fu X."/>
        </authorList>
    </citation>
    <scope>NUCLEOTIDE SEQUENCE [LARGE SCALE GENOMIC DNA]</scope>
</reference>
<name>A0AAN7SI62_9COLE</name>